<proteinExistence type="predicted"/>
<evidence type="ECO:0000313" key="3">
    <source>
        <dbReference type="Proteomes" id="UP001211044"/>
    </source>
</evidence>
<gene>
    <name evidence="2" type="ORF">PIG85_06485</name>
</gene>
<keyword evidence="1" id="KW-0472">Membrane</keyword>
<name>A0AB38XMA3_9ACTO</name>
<evidence type="ECO:0008006" key="4">
    <source>
        <dbReference type="Google" id="ProtNLM"/>
    </source>
</evidence>
<reference evidence="2" key="1">
    <citation type="submission" date="2023-01" db="EMBL/GenBank/DDBJ databases">
        <title>Comparative Genomic Analysis of the Clinically-Derived Winkia Strain NY0527 Provides Evidence into the Taxonomic Reassignment of Winkia neuii and Characterizes Their Virulence Traits.</title>
        <authorList>
            <person name="Cai X."/>
            <person name="Peng Y."/>
            <person name="Li M."/>
            <person name="Qiu Y."/>
            <person name="Wang Y."/>
            <person name="Xu L."/>
            <person name="Hou Q."/>
        </authorList>
    </citation>
    <scope>NUCLEOTIDE SEQUENCE</scope>
    <source>
        <strain evidence="2">NY0527</strain>
    </source>
</reference>
<protein>
    <recommendedName>
        <fullName evidence="4">Cell division protein FtsL</fullName>
    </recommendedName>
</protein>
<evidence type="ECO:0000256" key="1">
    <source>
        <dbReference type="SAM" id="Phobius"/>
    </source>
</evidence>
<dbReference type="KEGG" id="wne:PIG85_06485"/>
<keyword evidence="1" id="KW-1133">Transmembrane helix</keyword>
<dbReference type="Proteomes" id="UP001211044">
    <property type="component" value="Chromosome"/>
</dbReference>
<accession>A0AB38XMA3</accession>
<organism evidence="2 3">
    <name type="scientific">Winkia neuii subsp. anitrata</name>
    <dbReference type="NCBI Taxonomy" id="29318"/>
    <lineage>
        <taxon>Bacteria</taxon>
        <taxon>Bacillati</taxon>
        <taxon>Actinomycetota</taxon>
        <taxon>Actinomycetes</taxon>
        <taxon>Actinomycetales</taxon>
        <taxon>Actinomycetaceae</taxon>
        <taxon>Winkia</taxon>
    </lineage>
</organism>
<dbReference type="EMBL" id="CP116394">
    <property type="protein sequence ID" value="WCE45314.1"/>
    <property type="molecule type" value="Genomic_DNA"/>
</dbReference>
<dbReference type="AlphaFoldDB" id="A0AB38XMA3"/>
<keyword evidence="1" id="KW-0812">Transmembrane</keyword>
<sequence>MTQAALGRPRKGPRRIARPILSVVQTSAPAKTPILTWGGVVAALLALIVVPMAINTQMAMLSYSMHEDQIELDKVEEANQELQVQVESLSSPDSLRQFAVSHGMVPAVELGYISLGSKQIEGGKAAQ</sequence>
<feature type="transmembrane region" description="Helical" evidence="1">
    <location>
        <begin position="34"/>
        <end position="54"/>
    </location>
</feature>
<dbReference type="RefSeq" id="WP_004804852.1">
    <property type="nucleotide sequence ID" value="NZ_CP116394.1"/>
</dbReference>
<evidence type="ECO:0000313" key="2">
    <source>
        <dbReference type="EMBL" id="WCE45314.1"/>
    </source>
</evidence>